<dbReference type="PANTHER" id="PTHR45740:SF2">
    <property type="entry name" value="POLY [ADP-RIBOSE] POLYMERASE"/>
    <property type="match status" value="1"/>
</dbReference>
<evidence type="ECO:0000259" key="6">
    <source>
        <dbReference type="Pfam" id="PF25261"/>
    </source>
</evidence>
<proteinExistence type="predicted"/>
<dbReference type="InterPro" id="IPR057602">
    <property type="entry name" value="Zfn-CCCH_PARP12"/>
</dbReference>
<dbReference type="GO" id="GO:0008270">
    <property type="term" value="F:zinc ion binding"/>
    <property type="evidence" value="ECO:0007669"/>
    <property type="project" value="UniProtKB-KW"/>
</dbReference>
<keyword evidence="1" id="KW-0597">Phosphoprotein</keyword>
<sequence>METEILKYILTSHGSVDREELECNLGDASLIAQIIRDNNDKFVACSFNGTWKVVVRSRVRLCRVKDCQRVGCEGLHLCKNLLLSGDCQFQQSRRGCSFCHDLKSENNLEVLRSFGLETLKRTEVCLLLLQSDNTLLPQVSISNTAGSLQRIYSYIFHK</sequence>
<dbReference type="InterPro" id="IPR051712">
    <property type="entry name" value="ARTD-AVP"/>
</dbReference>
<dbReference type="AlphaFoldDB" id="A0A8C6WVS3"/>
<keyword evidence="3" id="KW-0677">Repeat</keyword>
<dbReference type="PANTHER" id="PTHR45740">
    <property type="entry name" value="POLY [ADP-RIBOSE] POLYMERASE"/>
    <property type="match status" value="1"/>
</dbReference>
<name>A0A8C6WVS3_9GOBI</name>
<evidence type="ECO:0000256" key="4">
    <source>
        <dbReference type="ARBA" id="ARBA00022771"/>
    </source>
</evidence>
<evidence type="ECO:0000256" key="2">
    <source>
        <dbReference type="ARBA" id="ARBA00022723"/>
    </source>
</evidence>
<accession>A0A8C6WVS3</accession>
<feature type="domain" description="PARP12-like CCCH zinc finger tandem" evidence="6">
    <location>
        <begin position="60"/>
        <end position="107"/>
    </location>
</feature>
<evidence type="ECO:0000313" key="7">
    <source>
        <dbReference type="Ensembl" id="ENSNMLP00000035152.1"/>
    </source>
</evidence>
<dbReference type="Proteomes" id="UP000694523">
    <property type="component" value="Unplaced"/>
</dbReference>
<evidence type="ECO:0000256" key="5">
    <source>
        <dbReference type="ARBA" id="ARBA00022833"/>
    </source>
</evidence>
<dbReference type="Ensembl" id="ENSNMLT00000039144.1">
    <property type="protein sequence ID" value="ENSNMLP00000035152.1"/>
    <property type="gene ID" value="ENSNMLG00000021810.1"/>
</dbReference>
<organism evidence="7 8">
    <name type="scientific">Neogobius melanostomus</name>
    <name type="common">round goby</name>
    <dbReference type="NCBI Taxonomy" id="47308"/>
    <lineage>
        <taxon>Eukaryota</taxon>
        <taxon>Metazoa</taxon>
        <taxon>Chordata</taxon>
        <taxon>Craniata</taxon>
        <taxon>Vertebrata</taxon>
        <taxon>Euteleostomi</taxon>
        <taxon>Actinopterygii</taxon>
        <taxon>Neopterygii</taxon>
        <taxon>Teleostei</taxon>
        <taxon>Neoteleostei</taxon>
        <taxon>Acanthomorphata</taxon>
        <taxon>Gobiaria</taxon>
        <taxon>Gobiiformes</taxon>
        <taxon>Gobioidei</taxon>
        <taxon>Gobiidae</taxon>
        <taxon>Benthophilinae</taxon>
        <taxon>Neogobiini</taxon>
        <taxon>Neogobius</taxon>
    </lineage>
</organism>
<dbReference type="GO" id="GO:0005634">
    <property type="term" value="C:nucleus"/>
    <property type="evidence" value="ECO:0007669"/>
    <property type="project" value="TreeGrafter"/>
</dbReference>
<keyword evidence="8" id="KW-1185">Reference proteome</keyword>
<keyword evidence="2" id="KW-0479">Metal-binding</keyword>
<reference evidence="7" key="1">
    <citation type="submission" date="2025-08" db="UniProtKB">
        <authorList>
            <consortium name="Ensembl"/>
        </authorList>
    </citation>
    <scope>IDENTIFICATION</scope>
</reference>
<evidence type="ECO:0000313" key="8">
    <source>
        <dbReference type="Proteomes" id="UP000694523"/>
    </source>
</evidence>
<dbReference type="Pfam" id="PF25261">
    <property type="entry name" value="zf-CCCH_PARP12"/>
    <property type="match status" value="1"/>
</dbReference>
<keyword evidence="5" id="KW-0862">Zinc</keyword>
<keyword evidence="4" id="KW-0863">Zinc-finger</keyword>
<dbReference type="GO" id="GO:1990404">
    <property type="term" value="F:NAD+-protein mono-ADP-ribosyltransferase activity"/>
    <property type="evidence" value="ECO:0007669"/>
    <property type="project" value="TreeGrafter"/>
</dbReference>
<evidence type="ECO:0000256" key="3">
    <source>
        <dbReference type="ARBA" id="ARBA00022737"/>
    </source>
</evidence>
<dbReference type="GO" id="GO:0003950">
    <property type="term" value="F:NAD+ poly-ADP-ribosyltransferase activity"/>
    <property type="evidence" value="ECO:0007669"/>
    <property type="project" value="TreeGrafter"/>
</dbReference>
<evidence type="ECO:0000256" key="1">
    <source>
        <dbReference type="ARBA" id="ARBA00022553"/>
    </source>
</evidence>
<protein>
    <recommendedName>
        <fullName evidence="6">PARP12-like CCCH zinc finger tandem domain-containing protein</fullName>
    </recommendedName>
</protein>
<reference evidence="7" key="2">
    <citation type="submission" date="2025-09" db="UniProtKB">
        <authorList>
            <consortium name="Ensembl"/>
        </authorList>
    </citation>
    <scope>IDENTIFICATION</scope>
</reference>